<comment type="caution">
    <text evidence="2">The sequence shown here is derived from an EMBL/GenBank/DDBJ whole genome shotgun (WGS) entry which is preliminary data.</text>
</comment>
<keyword evidence="1" id="KW-0732">Signal</keyword>
<feature type="signal peptide" evidence="1">
    <location>
        <begin position="1"/>
        <end position="16"/>
    </location>
</feature>
<protein>
    <submittedName>
        <fullName evidence="2">Uncharacterized protein</fullName>
    </submittedName>
</protein>
<reference evidence="2 3" key="1">
    <citation type="submission" date="2015-04" db="EMBL/GenBank/DDBJ databases">
        <title>Draft genome of the roundworm Trichinella nativa.</title>
        <authorList>
            <person name="Mitreva M."/>
        </authorList>
    </citation>
    <scope>NUCLEOTIDE SEQUENCE [LARGE SCALE GENOMIC DNA]</scope>
    <source>
        <strain evidence="2 3">ISS45</strain>
    </source>
</reference>
<organism evidence="2 3">
    <name type="scientific">Trichinella nativa</name>
    <dbReference type="NCBI Taxonomy" id="6335"/>
    <lineage>
        <taxon>Eukaryota</taxon>
        <taxon>Metazoa</taxon>
        <taxon>Ecdysozoa</taxon>
        <taxon>Nematoda</taxon>
        <taxon>Enoplea</taxon>
        <taxon>Dorylaimia</taxon>
        <taxon>Trichinellida</taxon>
        <taxon>Trichinellidae</taxon>
        <taxon>Trichinella</taxon>
    </lineage>
</organism>
<proteinExistence type="predicted"/>
<accession>A0A1Y3F1C9</accession>
<dbReference type="Proteomes" id="UP000243006">
    <property type="component" value="Unassembled WGS sequence"/>
</dbReference>
<dbReference type="AlphaFoldDB" id="A0A1Y3F1C9"/>
<gene>
    <name evidence="2" type="ORF">D917_04934</name>
</gene>
<name>A0A1Y3F1C9_9BILA</name>
<feature type="chain" id="PRO_5010991051" evidence="1">
    <location>
        <begin position="17"/>
        <end position="195"/>
    </location>
</feature>
<evidence type="ECO:0000313" key="2">
    <source>
        <dbReference type="EMBL" id="OUC49926.1"/>
    </source>
</evidence>
<evidence type="ECO:0000313" key="3">
    <source>
        <dbReference type="Proteomes" id="UP000243006"/>
    </source>
</evidence>
<sequence>MLYLLILLICIFPSEMHRQKTFGYCTEESNDAENRWHELISSRRFGGLCFVHEKTKRIMQIWSEYVEELGNVNVEAFHGHCETFLHSYHSIISSEGLSDEVFHLLAFFTKMRYLTPEQFTSLLKLLHTNPLQAFYSLIFKNEFPVVKIVGKTCRMCIGSIEQHVSQFPLLLLCLNLYLCVDANVFNENAFFVHWM</sequence>
<evidence type="ECO:0000256" key="1">
    <source>
        <dbReference type="SAM" id="SignalP"/>
    </source>
</evidence>
<dbReference type="EMBL" id="LVZM01000195">
    <property type="protein sequence ID" value="OUC49926.1"/>
    <property type="molecule type" value="Genomic_DNA"/>
</dbReference>